<evidence type="ECO:0000259" key="1">
    <source>
        <dbReference type="Pfam" id="PF02036"/>
    </source>
</evidence>
<keyword evidence="3" id="KW-1185">Reference proteome</keyword>
<protein>
    <recommendedName>
        <fullName evidence="1">SCP2 domain-containing protein</fullName>
    </recommendedName>
</protein>
<dbReference type="Pfam" id="PF02036">
    <property type="entry name" value="SCP2"/>
    <property type="match status" value="1"/>
</dbReference>
<proteinExistence type="predicted"/>
<feature type="domain" description="SCP2" evidence="1">
    <location>
        <begin position="69"/>
        <end position="127"/>
    </location>
</feature>
<dbReference type="RefSeq" id="WP_304537439.1">
    <property type="nucleotide sequence ID" value="NZ_JAUQOM010000016.1"/>
</dbReference>
<reference evidence="2" key="1">
    <citation type="submission" date="2023-07" db="EMBL/GenBank/DDBJ databases">
        <title>Bacterial whole genome sequence for Sphingobium sp. HBC34.</title>
        <authorList>
            <person name="Le V."/>
            <person name="Ko S.-R."/>
            <person name="Ahn C.-Y."/>
            <person name="Oh H.-M."/>
        </authorList>
    </citation>
    <scope>NUCLEOTIDE SEQUENCE</scope>
    <source>
        <strain evidence="2">HBC34</strain>
    </source>
</reference>
<dbReference type="InterPro" id="IPR036527">
    <property type="entry name" value="SCP2_sterol-bd_dom_sf"/>
</dbReference>
<accession>A0ABT8ZRG3</accession>
<comment type="caution">
    <text evidence="2">The sequence shown here is derived from an EMBL/GenBank/DDBJ whole genome shotgun (WGS) entry which is preliminary data.</text>
</comment>
<dbReference type="EMBL" id="JAUQOM010000016">
    <property type="protein sequence ID" value="MDO7837134.1"/>
    <property type="molecule type" value="Genomic_DNA"/>
</dbReference>
<name>A0ABT8ZRG3_9SPHN</name>
<dbReference type="InterPro" id="IPR003033">
    <property type="entry name" value="SCP2_sterol-bd_dom"/>
</dbReference>
<gene>
    <name evidence="2" type="ORF">Q4610_18985</name>
</gene>
<dbReference type="Proteomes" id="UP001176471">
    <property type="component" value="Unassembled WGS sequence"/>
</dbReference>
<sequence>MKHVTTKRLPPIPAVCLLPVQPLLKRIVKRIILDHPTIFDRLGPYKQCSYVIDAGRLPFLLLLRPDPLNPRLRALTRGPAHPCDARITGSCAQLARMADGCGDGDALFFSRDIHITGNLDAVVCLRNAIDDLDGSIMDSIWGMLRGPGKLLGQPARRRYHRRAATWA</sequence>
<evidence type="ECO:0000313" key="3">
    <source>
        <dbReference type="Proteomes" id="UP001176471"/>
    </source>
</evidence>
<dbReference type="SUPFAM" id="SSF55718">
    <property type="entry name" value="SCP-like"/>
    <property type="match status" value="1"/>
</dbReference>
<evidence type="ECO:0000313" key="2">
    <source>
        <dbReference type="EMBL" id="MDO7837134.1"/>
    </source>
</evidence>
<organism evidence="2 3">
    <name type="scientific">Sphingobium cyanobacteriorum</name>
    <dbReference type="NCBI Taxonomy" id="3063954"/>
    <lineage>
        <taxon>Bacteria</taxon>
        <taxon>Pseudomonadati</taxon>
        <taxon>Pseudomonadota</taxon>
        <taxon>Alphaproteobacteria</taxon>
        <taxon>Sphingomonadales</taxon>
        <taxon>Sphingomonadaceae</taxon>
        <taxon>Sphingobium</taxon>
    </lineage>
</organism>